<dbReference type="Proteomes" id="UP000199158">
    <property type="component" value="Unassembled WGS sequence"/>
</dbReference>
<sequence length="91" mass="10499">MQINTNQFGDKEMMDDALSSQKFITEGYNTFANECATPALKTDFMNILNEEHQIQHELFMEAQKRGWYQVEAADQNKVTQAKQKYMAQANG</sequence>
<accession>A0A1H7YGI9</accession>
<reference evidence="1 2" key="1">
    <citation type="submission" date="2016-10" db="EMBL/GenBank/DDBJ databases">
        <authorList>
            <person name="de Groot N.N."/>
        </authorList>
    </citation>
    <scope>NUCLEOTIDE SEQUENCE [LARGE SCALE GENOMIC DNA]</scope>
    <source>
        <strain evidence="1 2">CGMCC 1.5070</strain>
    </source>
</reference>
<dbReference type="OrthoDB" id="1685263at2"/>
<evidence type="ECO:0000313" key="2">
    <source>
        <dbReference type="Proteomes" id="UP000199158"/>
    </source>
</evidence>
<dbReference type="AlphaFoldDB" id="A0A1H7YGI9"/>
<proteinExistence type="predicted"/>
<dbReference type="InterPro" id="IPR012851">
    <property type="entry name" value="Spore_coat_CotF-like"/>
</dbReference>
<gene>
    <name evidence="1" type="ORF">SAMN05216180_0019</name>
</gene>
<evidence type="ECO:0000313" key="1">
    <source>
        <dbReference type="EMBL" id="SEM45011.1"/>
    </source>
</evidence>
<dbReference type="RefSeq" id="WP_092750437.1">
    <property type="nucleotide sequence ID" value="NZ_FOCG01000001.1"/>
</dbReference>
<protein>
    <submittedName>
        <fullName evidence="1">Coat F domain-containing protein</fullName>
    </submittedName>
</protein>
<dbReference type="EMBL" id="FOCG01000001">
    <property type="protein sequence ID" value="SEM45011.1"/>
    <property type="molecule type" value="Genomic_DNA"/>
</dbReference>
<name>A0A1H7YGI9_9FIRM</name>
<organism evidence="1 2">
    <name type="scientific">Hydrogenoanaerobacterium saccharovorans</name>
    <dbReference type="NCBI Taxonomy" id="474960"/>
    <lineage>
        <taxon>Bacteria</taxon>
        <taxon>Bacillati</taxon>
        <taxon>Bacillota</taxon>
        <taxon>Clostridia</taxon>
        <taxon>Eubacteriales</taxon>
        <taxon>Oscillospiraceae</taxon>
        <taxon>Hydrogenoanaerobacterium</taxon>
    </lineage>
</organism>
<dbReference type="Pfam" id="PF07875">
    <property type="entry name" value="Coat_F"/>
    <property type="match status" value="1"/>
</dbReference>
<keyword evidence="2" id="KW-1185">Reference proteome</keyword>
<dbReference type="STRING" id="474960.SAMN05216180_0019"/>